<evidence type="ECO:0000256" key="1">
    <source>
        <dbReference type="SAM" id="MobiDB-lite"/>
    </source>
</evidence>
<sequence length="139" mass="15017">MIVGSSGQGKACTASRRPGSGRPRGTIEREDRCVWRMAVVHRTASAAEIRAAVDTTVTQQTITNRVSTSCLGLLDHQIFLHSSTYGTSLDDNSSIIHNQHSTSLYLTSKCNRHGTPSHKLTSDTCTTQCMHVCIQNSGG</sequence>
<proteinExistence type="predicted"/>
<evidence type="ECO:0000313" key="3">
    <source>
        <dbReference type="Proteomes" id="UP000499080"/>
    </source>
</evidence>
<comment type="caution">
    <text evidence="2">The sequence shown here is derived from an EMBL/GenBank/DDBJ whole genome shotgun (WGS) entry which is preliminary data.</text>
</comment>
<name>A0A4Y2G1R9_ARAVE</name>
<protein>
    <recommendedName>
        <fullName evidence="4">Transposase Tc1-like domain-containing protein</fullName>
    </recommendedName>
</protein>
<dbReference type="EMBL" id="BGPR01001192">
    <property type="protein sequence ID" value="GBM47752.1"/>
    <property type="molecule type" value="Genomic_DNA"/>
</dbReference>
<evidence type="ECO:0008006" key="4">
    <source>
        <dbReference type="Google" id="ProtNLM"/>
    </source>
</evidence>
<organism evidence="2 3">
    <name type="scientific">Araneus ventricosus</name>
    <name type="common">Orbweaver spider</name>
    <name type="synonym">Epeira ventricosa</name>
    <dbReference type="NCBI Taxonomy" id="182803"/>
    <lineage>
        <taxon>Eukaryota</taxon>
        <taxon>Metazoa</taxon>
        <taxon>Ecdysozoa</taxon>
        <taxon>Arthropoda</taxon>
        <taxon>Chelicerata</taxon>
        <taxon>Arachnida</taxon>
        <taxon>Araneae</taxon>
        <taxon>Araneomorphae</taxon>
        <taxon>Entelegynae</taxon>
        <taxon>Araneoidea</taxon>
        <taxon>Araneidae</taxon>
        <taxon>Araneus</taxon>
    </lineage>
</organism>
<accession>A0A4Y2G1R9</accession>
<feature type="region of interest" description="Disordered" evidence="1">
    <location>
        <begin position="1"/>
        <end position="28"/>
    </location>
</feature>
<dbReference type="Proteomes" id="UP000499080">
    <property type="component" value="Unassembled WGS sequence"/>
</dbReference>
<evidence type="ECO:0000313" key="2">
    <source>
        <dbReference type="EMBL" id="GBM47752.1"/>
    </source>
</evidence>
<reference evidence="2 3" key="1">
    <citation type="journal article" date="2019" name="Sci. Rep.">
        <title>Orb-weaving spider Araneus ventricosus genome elucidates the spidroin gene catalogue.</title>
        <authorList>
            <person name="Kono N."/>
            <person name="Nakamura H."/>
            <person name="Ohtoshi R."/>
            <person name="Moran D.A.P."/>
            <person name="Shinohara A."/>
            <person name="Yoshida Y."/>
            <person name="Fujiwara M."/>
            <person name="Mori M."/>
            <person name="Tomita M."/>
            <person name="Arakawa K."/>
        </authorList>
    </citation>
    <scope>NUCLEOTIDE SEQUENCE [LARGE SCALE GENOMIC DNA]</scope>
</reference>
<keyword evidence="3" id="KW-1185">Reference proteome</keyword>
<feature type="compositionally biased region" description="Low complexity" evidence="1">
    <location>
        <begin position="15"/>
        <end position="24"/>
    </location>
</feature>
<gene>
    <name evidence="2" type="ORF">AVEN_237983_1</name>
</gene>
<dbReference type="AlphaFoldDB" id="A0A4Y2G1R9"/>